<dbReference type="EMBL" id="JH921431">
    <property type="protein sequence ID" value="EKD19378.1"/>
    <property type="molecule type" value="Genomic_DNA"/>
</dbReference>
<sequence length="141" mass="16647">MFRTAVRRAAEPKIPFNIYTNPYRATRLWPPDFSKIDKKQQFRLERKYKRRAKLKWARPRWTKFVKVAQLSSIVFITVYAVLFLDWNAQSNPEHKPFEGIRSWFFGLTGSMWTKDQVRRKSEPEVAPPEAVSSSAPSTVVR</sequence>
<feature type="transmembrane region" description="Helical" evidence="2">
    <location>
        <begin position="64"/>
        <end position="84"/>
    </location>
</feature>
<feature type="compositionally biased region" description="Low complexity" evidence="1">
    <location>
        <begin position="127"/>
        <end position="141"/>
    </location>
</feature>
<protein>
    <submittedName>
        <fullName evidence="3">Uncharacterized protein</fullName>
    </submittedName>
</protein>
<evidence type="ECO:0000256" key="2">
    <source>
        <dbReference type="SAM" id="Phobius"/>
    </source>
</evidence>
<dbReference type="OMA" id="WARPRWT"/>
<dbReference type="KEGG" id="mbe:MBM_02615"/>
<dbReference type="AlphaFoldDB" id="K1XEP7"/>
<dbReference type="eggNOG" id="ENOG502SFC0">
    <property type="taxonomic scope" value="Eukaryota"/>
</dbReference>
<evidence type="ECO:0000313" key="4">
    <source>
        <dbReference type="Proteomes" id="UP000006753"/>
    </source>
</evidence>
<dbReference type="RefSeq" id="XP_007290504.1">
    <property type="nucleotide sequence ID" value="XM_007290442.1"/>
</dbReference>
<name>K1XEP7_MARBU</name>
<dbReference type="Proteomes" id="UP000006753">
    <property type="component" value="Unassembled WGS sequence"/>
</dbReference>
<reference evidence="3 4" key="1">
    <citation type="journal article" date="2012" name="BMC Genomics">
        <title>Sequencing the genome of Marssonina brunnea reveals fungus-poplar co-evolution.</title>
        <authorList>
            <person name="Zhu S."/>
            <person name="Cao Y.-Z."/>
            <person name="Jiang C."/>
            <person name="Tan B.-Y."/>
            <person name="Wang Z."/>
            <person name="Feng S."/>
            <person name="Zhang L."/>
            <person name="Su X.-H."/>
            <person name="Brejova B."/>
            <person name="Vinar T."/>
            <person name="Xu M."/>
            <person name="Wang M.-X."/>
            <person name="Zhang S.-G."/>
            <person name="Huang M.-R."/>
            <person name="Wu R."/>
            <person name="Zhou Y."/>
        </authorList>
    </citation>
    <scope>NUCLEOTIDE SEQUENCE [LARGE SCALE GENOMIC DNA]</scope>
    <source>
        <strain evidence="3 4">MB_m1</strain>
    </source>
</reference>
<dbReference type="OrthoDB" id="5278907at2759"/>
<keyword evidence="4" id="KW-1185">Reference proteome</keyword>
<gene>
    <name evidence="3" type="ORF">MBM_02615</name>
</gene>
<dbReference type="InParanoid" id="K1XEP7"/>
<proteinExistence type="predicted"/>
<evidence type="ECO:0000313" key="3">
    <source>
        <dbReference type="EMBL" id="EKD19378.1"/>
    </source>
</evidence>
<keyword evidence="2" id="KW-1133">Transmembrane helix</keyword>
<keyword evidence="2" id="KW-0472">Membrane</keyword>
<dbReference type="GeneID" id="18758550"/>
<keyword evidence="2" id="KW-0812">Transmembrane</keyword>
<dbReference type="HOGENOM" id="CLU_115534_2_0_1"/>
<organism evidence="3 4">
    <name type="scientific">Marssonina brunnea f. sp. multigermtubi (strain MB_m1)</name>
    <name type="common">Marssonina leaf spot fungus</name>
    <dbReference type="NCBI Taxonomy" id="1072389"/>
    <lineage>
        <taxon>Eukaryota</taxon>
        <taxon>Fungi</taxon>
        <taxon>Dikarya</taxon>
        <taxon>Ascomycota</taxon>
        <taxon>Pezizomycotina</taxon>
        <taxon>Leotiomycetes</taxon>
        <taxon>Helotiales</taxon>
        <taxon>Drepanopezizaceae</taxon>
        <taxon>Drepanopeziza</taxon>
    </lineage>
</organism>
<evidence type="ECO:0000256" key="1">
    <source>
        <dbReference type="SAM" id="MobiDB-lite"/>
    </source>
</evidence>
<feature type="region of interest" description="Disordered" evidence="1">
    <location>
        <begin position="118"/>
        <end position="141"/>
    </location>
</feature>
<accession>K1XEP7</accession>